<gene>
    <name evidence="2" type="ORF">GBAR_LOCUS9286</name>
</gene>
<dbReference type="EMBL" id="CASHTH010001397">
    <property type="protein sequence ID" value="CAI8014900.1"/>
    <property type="molecule type" value="Genomic_DNA"/>
</dbReference>
<evidence type="ECO:0000259" key="1">
    <source>
        <dbReference type="Pfam" id="PF01425"/>
    </source>
</evidence>
<evidence type="ECO:0000313" key="3">
    <source>
        <dbReference type="Proteomes" id="UP001174909"/>
    </source>
</evidence>
<dbReference type="SUPFAM" id="SSF75304">
    <property type="entry name" value="Amidase signature (AS) enzymes"/>
    <property type="match status" value="1"/>
</dbReference>
<dbReference type="PANTHER" id="PTHR11895">
    <property type="entry name" value="TRANSAMIDASE"/>
    <property type="match status" value="1"/>
</dbReference>
<dbReference type="Proteomes" id="UP001174909">
    <property type="component" value="Unassembled WGS sequence"/>
</dbReference>
<accession>A0AA35RNM3</accession>
<dbReference type="Pfam" id="PF01425">
    <property type="entry name" value="Amidase"/>
    <property type="match status" value="1"/>
</dbReference>
<sequence length="474" mass="50166">MNPSDIPFLSATELGAAIGRSDITPLEAVDAYLSRISEVGLKLNAYITVCADEAREDARKAGEEIARGKPRGPLHGVPVGVKDQIYVKGIRNSDGSKFLEEFVPDYDATVVANLRRAGTIILGKLNMSEFAMGDPISSYFGAARNPWDLERNPGTSSTGSGAATAGFLCAASLGEDTGGSIRGPAANCGLVGLRPTWGRVSRYGVDGACWSVDTIGPISRTVTDCAATIGAIAGHDPNDPYTGRVPVPDYISALTGDIRGLKVGLVTELMDTASGLDPQTRDAVAAAAQVLAELGAEVKVVSLPMAQQTGPIVRTITHTERVSLRPEWVRERPEDYHFNTRIAFMTGNLIPGQVYYKAQKLRAIVRQQVLDALREVDVLIQPTSSGPAGKLDFTTGVASKEAAAQALVEGSYRGPYSLSGAPALSIPCGYTDPGDGGLPLALQIAGRPYEEATVLNVAYAYEQATPWHDRKPPI</sequence>
<feature type="domain" description="Amidase" evidence="1">
    <location>
        <begin position="27"/>
        <end position="455"/>
    </location>
</feature>
<evidence type="ECO:0000313" key="2">
    <source>
        <dbReference type="EMBL" id="CAI8014900.1"/>
    </source>
</evidence>
<keyword evidence="3" id="KW-1185">Reference proteome</keyword>
<dbReference type="InterPro" id="IPR036928">
    <property type="entry name" value="AS_sf"/>
</dbReference>
<dbReference type="InterPro" id="IPR023631">
    <property type="entry name" value="Amidase_dom"/>
</dbReference>
<dbReference type="PANTHER" id="PTHR11895:SF7">
    <property type="entry name" value="GLUTAMYL-TRNA(GLN) AMIDOTRANSFERASE SUBUNIT A, MITOCHONDRIAL"/>
    <property type="match status" value="1"/>
</dbReference>
<dbReference type="InterPro" id="IPR000120">
    <property type="entry name" value="Amidase"/>
</dbReference>
<reference evidence="2" key="1">
    <citation type="submission" date="2023-03" db="EMBL/GenBank/DDBJ databases">
        <authorList>
            <person name="Steffen K."/>
            <person name="Cardenas P."/>
        </authorList>
    </citation>
    <scope>NUCLEOTIDE SEQUENCE</scope>
</reference>
<dbReference type="GO" id="GO:0003824">
    <property type="term" value="F:catalytic activity"/>
    <property type="evidence" value="ECO:0007669"/>
    <property type="project" value="InterPro"/>
</dbReference>
<name>A0AA35RNM3_GEOBA</name>
<dbReference type="AlphaFoldDB" id="A0AA35RNM3"/>
<protein>
    <submittedName>
        <fullName evidence="2">Glutamyl-tRNA(Gln) amidotransferase subunit A 1</fullName>
    </submittedName>
</protein>
<dbReference type="Gene3D" id="3.90.1300.10">
    <property type="entry name" value="Amidase signature (AS) domain"/>
    <property type="match status" value="1"/>
</dbReference>
<comment type="caution">
    <text evidence="2">The sequence shown here is derived from an EMBL/GenBank/DDBJ whole genome shotgun (WGS) entry which is preliminary data.</text>
</comment>
<organism evidence="2 3">
    <name type="scientific">Geodia barretti</name>
    <name type="common">Barrett's horny sponge</name>
    <dbReference type="NCBI Taxonomy" id="519541"/>
    <lineage>
        <taxon>Eukaryota</taxon>
        <taxon>Metazoa</taxon>
        <taxon>Porifera</taxon>
        <taxon>Demospongiae</taxon>
        <taxon>Heteroscleromorpha</taxon>
        <taxon>Tetractinellida</taxon>
        <taxon>Astrophorina</taxon>
        <taxon>Geodiidae</taxon>
        <taxon>Geodia</taxon>
    </lineage>
</organism>
<proteinExistence type="predicted"/>